<dbReference type="InterPro" id="IPR000209">
    <property type="entry name" value="Peptidase_S8/S53_dom"/>
</dbReference>
<dbReference type="InterPro" id="IPR015500">
    <property type="entry name" value="Peptidase_S8_subtilisin-rel"/>
</dbReference>
<evidence type="ECO:0000256" key="8">
    <source>
        <dbReference type="SAM" id="SignalP"/>
    </source>
</evidence>
<evidence type="ECO:0000256" key="1">
    <source>
        <dbReference type="ARBA" id="ARBA00011073"/>
    </source>
</evidence>
<feature type="compositionally biased region" description="Pro residues" evidence="6">
    <location>
        <begin position="528"/>
        <end position="542"/>
    </location>
</feature>
<comment type="caution">
    <text evidence="5">Lacks conserved residue(s) required for the propagation of feature annotation.</text>
</comment>
<feature type="compositionally biased region" description="Low complexity" evidence="6">
    <location>
        <begin position="484"/>
        <end position="499"/>
    </location>
</feature>
<keyword evidence="2" id="KW-0645">Protease</keyword>
<evidence type="ECO:0000256" key="6">
    <source>
        <dbReference type="SAM" id="MobiDB-lite"/>
    </source>
</evidence>
<evidence type="ECO:0000313" key="10">
    <source>
        <dbReference type="EMBL" id="MBM7075254.1"/>
    </source>
</evidence>
<evidence type="ECO:0000256" key="5">
    <source>
        <dbReference type="PROSITE-ProRule" id="PRU01240"/>
    </source>
</evidence>
<feature type="compositionally biased region" description="Low complexity" evidence="6">
    <location>
        <begin position="513"/>
        <end position="527"/>
    </location>
</feature>
<sequence length="557" mass="54781">MSRLLVSWTRSLGCLVATCALVLALPTPVRAAPPPPPPTYVKYYPVSDGSGDPVTDLTGVAARFLADPDRADEVYRLNEGRRQPDGGALTAVGQRLSPGWLLVLPWDASGDEVRYGLLPATIPTAKPARPAAGTGGAGCVAGTSGDGGSPWTDPKLSPARAWPHSTGAGALVAVVDSGIDGELAALAGRVAPGSDVITGKARADTDCLGTGTAMASVIAAASGTGSPAPPVVGVAPEAAVLPVRIVAGATDADPQRTALGIEVAVSAGATVVALGGYAKLTDPAVTEAVRVAVAHDVVVVAPAATADGTPAPAQEGLLRVAGVGPDHRPVLAYPAGGVDVTAPGRDVPTLGVGGTTPQNRTGTEYAVAYVAGVAALVRTALPGADAVQVARRITATAAPGSRSSPSPENGWGMVDPLAAVSTGPDAAAPSRTDSAVWPALVAAGLGFLLLAVVGVFARRARRLTHRATVTTGPATPTSLPPASTPDDPAAPQDTAARPDPAGRSEPAEPQDTAAPHPVAAAPGSAAPAVPPGPAWPPEPDGPAAPGGPATATRGALP</sequence>
<keyword evidence="4" id="KW-0720">Serine protease</keyword>
<evidence type="ECO:0000256" key="4">
    <source>
        <dbReference type="ARBA" id="ARBA00022825"/>
    </source>
</evidence>
<evidence type="ECO:0000313" key="11">
    <source>
        <dbReference type="Proteomes" id="UP001518872"/>
    </source>
</evidence>
<feature type="region of interest" description="Disordered" evidence="6">
    <location>
        <begin position="467"/>
        <end position="557"/>
    </location>
</feature>
<feature type="compositionally biased region" description="Low complexity" evidence="6">
    <location>
        <begin position="467"/>
        <end position="477"/>
    </location>
</feature>
<dbReference type="SUPFAM" id="SSF52743">
    <property type="entry name" value="Subtilisin-like"/>
    <property type="match status" value="1"/>
</dbReference>
<keyword evidence="8" id="KW-0732">Signal</keyword>
<dbReference type="PANTHER" id="PTHR43806:SF11">
    <property type="entry name" value="CEREVISIN-RELATED"/>
    <property type="match status" value="1"/>
</dbReference>
<keyword evidence="7" id="KW-1133">Transmembrane helix</keyword>
<feature type="signal peptide" evidence="8">
    <location>
        <begin position="1"/>
        <end position="31"/>
    </location>
</feature>
<keyword evidence="7" id="KW-0812">Transmembrane</keyword>
<dbReference type="Proteomes" id="UP001518872">
    <property type="component" value="Unassembled WGS sequence"/>
</dbReference>
<feature type="region of interest" description="Disordered" evidence="6">
    <location>
        <begin position="396"/>
        <end position="417"/>
    </location>
</feature>
<keyword evidence="3" id="KW-0378">Hydrolase</keyword>
<comment type="similarity">
    <text evidence="1 5">Belongs to the peptidase S8 family.</text>
</comment>
<evidence type="ECO:0000256" key="7">
    <source>
        <dbReference type="SAM" id="Phobius"/>
    </source>
</evidence>
<dbReference type="PANTHER" id="PTHR43806">
    <property type="entry name" value="PEPTIDASE S8"/>
    <property type="match status" value="1"/>
</dbReference>
<organism evidence="10 11">
    <name type="scientific">Micromonospora humida</name>
    <dbReference type="NCBI Taxonomy" id="2809018"/>
    <lineage>
        <taxon>Bacteria</taxon>
        <taxon>Bacillati</taxon>
        <taxon>Actinomycetota</taxon>
        <taxon>Actinomycetes</taxon>
        <taxon>Micromonosporales</taxon>
        <taxon>Micromonosporaceae</taxon>
        <taxon>Micromonospora</taxon>
    </lineage>
</organism>
<evidence type="ECO:0000259" key="9">
    <source>
        <dbReference type="Pfam" id="PF00082"/>
    </source>
</evidence>
<dbReference type="EMBL" id="JAFEUC010000001">
    <property type="protein sequence ID" value="MBM7075254.1"/>
    <property type="molecule type" value="Genomic_DNA"/>
</dbReference>
<feature type="compositionally biased region" description="Low complexity" evidence="6">
    <location>
        <begin position="543"/>
        <end position="557"/>
    </location>
</feature>
<dbReference type="Gene3D" id="3.40.50.200">
    <property type="entry name" value="Peptidase S8/S53 domain"/>
    <property type="match status" value="1"/>
</dbReference>
<evidence type="ECO:0000256" key="3">
    <source>
        <dbReference type="ARBA" id="ARBA00022801"/>
    </source>
</evidence>
<accession>A0ABS2IPY3</accession>
<feature type="transmembrane region" description="Helical" evidence="7">
    <location>
        <begin position="435"/>
        <end position="457"/>
    </location>
</feature>
<dbReference type="PROSITE" id="PS51892">
    <property type="entry name" value="SUBTILASE"/>
    <property type="match status" value="1"/>
</dbReference>
<dbReference type="RefSeq" id="WP_204923320.1">
    <property type="nucleotide sequence ID" value="NZ_JAFEUC010000001.1"/>
</dbReference>
<name>A0ABS2IPY3_9ACTN</name>
<protein>
    <submittedName>
        <fullName evidence="10">Peptidase S8 and S53 subtilisin kexin sedolisin</fullName>
    </submittedName>
</protein>
<comment type="caution">
    <text evidence="10">The sequence shown here is derived from an EMBL/GenBank/DDBJ whole genome shotgun (WGS) entry which is preliminary data.</text>
</comment>
<dbReference type="Pfam" id="PF00082">
    <property type="entry name" value="Peptidase_S8"/>
    <property type="match status" value="1"/>
</dbReference>
<evidence type="ECO:0000256" key="2">
    <source>
        <dbReference type="ARBA" id="ARBA00022670"/>
    </source>
</evidence>
<feature type="chain" id="PRO_5047525961" evidence="8">
    <location>
        <begin position="32"/>
        <end position="557"/>
    </location>
</feature>
<dbReference type="InterPro" id="IPR036852">
    <property type="entry name" value="Peptidase_S8/S53_dom_sf"/>
</dbReference>
<gene>
    <name evidence="10" type="ORF">JQX11_02640</name>
</gene>
<reference evidence="10 11" key="1">
    <citation type="submission" date="2021-02" db="EMBL/GenBank/DDBJ databases">
        <authorList>
            <person name="Ra J.-S."/>
        </authorList>
    </citation>
    <scope>NUCLEOTIDE SEQUENCE [LARGE SCALE GENOMIC DNA]</scope>
    <source>
        <strain evidence="10 11">MMS20-R1-14</strain>
    </source>
</reference>
<proteinExistence type="inferred from homology"/>
<dbReference type="InterPro" id="IPR050131">
    <property type="entry name" value="Peptidase_S8_subtilisin-like"/>
</dbReference>
<dbReference type="PRINTS" id="PR00723">
    <property type="entry name" value="SUBTILISIN"/>
</dbReference>
<keyword evidence="11" id="KW-1185">Reference proteome</keyword>
<keyword evidence="7" id="KW-0472">Membrane</keyword>
<feature type="domain" description="Peptidase S8/S53" evidence="9">
    <location>
        <begin position="167"/>
        <end position="412"/>
    </location>
</feature>